<protein>
    <submittedName>
        <fullName evidence="1">Uncharacterized protein</fullName>
    </submittedName>
</protein>
<accession>A0A2P2MU44</accession>
<name>A0A2P2MU44_RHIMU</name>
<evidence type="ECO:0000313" key="1">
    <source>
        <dbReference type="EMBL" id="MBX33728.1"/>
    </source>
</evidence>
<reference evidence="1" key="1">
    <citation type="submission" date="2018-02" db="EMBL/GenBank/DDBJ databases">
        <title>Rhizophora mucronata_Transcriptome.</title>
        <authorList>
            <person name="Meera S.P."/>
            <person name="Sreeshan A."/>
            <person name="Augustine A."/>
        </authorList>
    </citation>
    <scope>NUCLEOTIDE SEQUENCE</scope>
    <source>
        <tissue evidence="1">Leaf</tissue>
    </source>
</reference>
<dbReference type="EMBL" id="GGEC01053244">
    <property type="protein sequence ID" value="MBX33728.1"/>
    <property type="molecule type" value="Transcribed_RNA"/>
</dbReference>
<proteinExistence type="predicted"/>
<dbReference type="AlphaFoldDB" id="A0A2P2MU44"/>
<organism evidence="1">
    <name type="scientific">Rhizophora mucronata</name>
    <name type="common">Asiatic mangrove</name>
    <dbReference type="NCBI Taxonomy" id="61149"/>
    <lineage>
        <taxon>Eukaryota</taxon>
        <taxon>Viridiplantae</taxon>
        <taxon>Streptophyta</taxon>
        <taxon>Embryophyta</taxon>
        <taxon>Tracheophyta</taxon>
        <taxon>Spermatophyta</taxon>
        <taxon>Magnoliopsida</taxon>
        <taxon>eudicotyledons</taxon>
        <taxon>Gunneridae</taxon>
        <taxon>Pentapetalae</taxon>
        <taxon>rosids</taxon>
        <taxon>fabids</taxon>
        <taxon>Malpighiales</taxon>
        <taxon>Rhizophoraceae</taxon>
        <taxon>Rhizophora</taxon>
    </lineage>
</organism>
<sequence>MKASLKSLLKFYRVRTKNLY</sequence>